<evidence type="ECO:0000313" key="6">
    <source>
        <dbReference type="Proteomes" id="UP000053797"/>
    </source>
</evidence>
<dbReference type="GO" id="GO:0055085">
    <property type="term" value="P:transmembrane transport"/>
    <property type="evidence" value="ECO:0007669"/>
    <property type="project" value="UniProtKB-ARBA"/>
</dbReference>
<dbReference type="PROSITE" id="PS00211">
    <property type="entry name" value="ABC_TRANSPORTER_1"/>
    <property type="match status" value="1"/>
</dbReference>
<sequence>MSLLQIDQVSHVYKRRFQPAKTVLHDVSLTLEAGRCLGLLGSSGAGKSTLGRLLLGLERPTTGTIWFNGVDRHATKRPFQGDVQVVFQDSFAAVNPKLTAADIIAEPLDNFIRLKGEARQQRLVTLIEQVGLKATDLTKYPAQFSGGQLQRIAIARAIAAEPRLIVLDEAVSSLDMVNKRLILALLADLKRLHGLTYVFITHDIKAAEQLCDSFAILEQGRLVGHYPSLAAFDAATDPAVERMRQAKLAVHPRQRTIRKTQANKG</sequence>
<dbReference type="SMART" id="SM00382">
    <property type="entry name" value="AAA"/>
    <property type="match status" value="1"/>
</dbReference>
<dbReference type="EMBL" id="LNQL01000002">
    <property type="protein sequence ID" value="KSU49583.1"/>
    <property type="molecule type" value="Genomic_DNA"/>
</dbReference>
<proteinExistence type="predicted"/>
<dbReference type="RefSeq" id="WP_058265317.1">
    <property type="nucleotide sequence ID" value="NZ_FMYN01000002.1"/>
</dbReference>
<dbReference type="GO" id="GO:0005524">
    <property type="term" value="F:ATP binding"/>
    <property type="evidence" value="ECO:0007669"/>
    <property type="project" value="UniProtKB-KW"/>
</dbReference>
<dbReference type="Proteomes" id="UP000053797">
    <property type="component" value="Unassembled WGS sequence"/>
</dbReference>
<evidence type="ECO:0000256" key="2">
    <source>
        <dbReference type="ARBA" id="ARBA00022741"/>
    </source>
</evidence>
<dbReference type="SUPFAM" id="SSF52540">
    <property type="entry name" value="P-loop containing nucleoside triphosphate hydrolases"/>
    <property type="match status" value="1"/>
</dbReference>
<name>A0A0V8GHG0_9BACL</name>
<dbReference type="Gene3D" id="3.40.50.300">
    <property type="entry name" value="P-loop containing nucleotide triphosphate hydrolases"/>
    <property type="match status" value="1"/>
</dbReference>
<reference evidence="5 6" key="1">
    <citation type="journal article" date="2015" name="Int. J. Syst. Evol. Microbiol.">
        <title>Exiguobacterium enclense sp. nov., isolated from sediment.</title>
        <authorList>
            <person name="Dastager S.G."/>
            <person name="Mawlankar R."/>
            <person name="Sonalkar V.V."/>
            <person name="Thorat M.N."/>
            <person name="Mual P."/>
            <person name="Verma A."/>
            <person name="Krishnamurthi S."/>
            <person name="Tang S.K."/>
            <person name="Li W.J."/>
        </authorList>
    </citation>
    <scope>NUCLEOTIDE SEQUENCE [LARGE SCALE GENOMIC DNA]</scope>
    <source>
        <strain evidence="5 6">NIO-1109</strain>
    </source>
</reference>
<evidence type="ECO:0000259" key="4">
    <source>
        <dbReference type="PROSITE" id="PS50893"/>
    </source>
</evidence>
<comment type="caution">
    <text evidence="5">The sequence shown here is derived from an EMBL/GenBank/DDBJ whole genome shotgun (WGS) entry which is preliminary data.</text>
</comment>
<evidence type="ECO:0000313" key="5">
    <source>
        <dbReference type="EMBL" id="KSU49583.1"/>
    </source>
</evidence>
<dbReference type="InterPro" id="IPR050319">
    <property type="entry name" value="ABC_transp_ATP-bind"/>
</dbReference>
<keyword evidence="1" id="KW-0813">Transport</keyword>
<organism evidence="5 6">
    <name type="scientific">Exiguobacterium indicum</name>
    <dbReference type="NCBI Taxonomy" id="296995"/>
    <lineage>
        <taxon>Bacteria</taxon>
        <taxon>Bacillati</taxon>
        <taxon>Bacillota</taxon>
        <taxon>Bacilli</taxon>
        <taxon>Bacillales</taxon>
        <taxon>Bacillales Family XII. Incertae Sedis</taxon>
        <taxon>Exiguobacterium</taxon>
    </lineage>
</organism>
<dbReference type="OrthoDB" id="9802264at2"/>
<dbReference type="GO" id="GO:0016887">
    <property type="term" value="F:ATP hydrolysis activity"/>
    <property type="evidence" value="ECO:0007669"/>
    <property type="project" value="InterPro"/>
</dbReference>
<evidence type="ECO:0000256" key="1">
    <source>
        <dbReference type="ARBA" id="ARBA00022448"/>
    </source>
</evidence>
<dbReference type="PANTHER" id="PTHR43776">
    <property type="entry name" value="TRANSPORT ATP-BINDING PROTEIN"/>
    <property type="match status" value="1"/>
</dbReference>
<keyword evidence="2" id="KW-0547">Nucleotide-binding</keyword>
<dbReference type="InterPro" id="IPR017871">
    <property type="entry name" value="ABC_transporter-like_CS"/>
</dbReference>
<dbReference type="AlphaFoldDB" id="A0A0V8GHG0"/>
<keyword evidence="3 5" id="KW-0067">ATP-binding</keyword>
<dbReference type="PROSITE" id="PS50893">
    <property type="entry name" value="ABC_TRANSPORTER_2"/>
    <property type="match status" value="1"/>
</dbReference>
<dbReference type="InterPro" id="IPR003439">
    <property type="entry name" value="ABC_transporter-like_ATP-bd"/>
</dbReference>
<dbReference type="Pfam" id="PF00005">
    <property type="entry name" value="ABC_tran"/>
    <property type="match status" value="1"/>
</dbReference>
<protein>
    <submittedName>
        <fullName evidence="5">Nickel import ATP-binding protein NikE</fullName>
    </submittedName>
</protein>
<feature type="domain" description="ABC transporter" evidence="4">
    <location>
        <begin position="4"/>
        <end position="244"/>
    </location>
</feature>
<gene>
    <name evidence="5" type="ORF">AS033_09485</name>
</gene>
<dbReference type="InterPro" id="IPR027417">
    <property type="entry name" value="P-loop_NTPase"/>
</dbReference>
<dbReference type="InterPro" id="IPR003593">
    <property type="entry name" value="AAA+_ATPase"/>
</dbReference>
<accession>A0A0V8GHG0</accession>
<dbReference type="CDD" id="cd03257">
    <property type="entry name" value="ABC_NikE_OppD_transporters"/>
    <property type="match status" value="1"/>
</dbReference>
<evidence type="ECO:0000256" key="3">
    <source>
        <dbReference type="ARBA" id="ARBA00022840"/>
    </source>
</evidence>